<comment type="caution">
    <text evidence="9">The sequence shown here is derived from an EMBL/GenBank/DDBJ whole genome shotgun (WGS) entry which is preliminary data.</text>
</comment>
<reference evidence="9 10" key="1">
    <citation type="submission" date="2017-07" db="EMBL/GenBank/DDBJ databases">
        <title>Elstera cyanobacteriorum sp. nov., a novel bacterium isolated from cyanobacterial aggregates in a eutrophic lake.</title>
        <authorList>
            <person name="Cai H."/>
        </authorList>
    </citation>
    <scope>NUCLEOTIDE SEQUENCE [LARGE SCALE GENOMIC DNA]</scope>
    <source>
        <strain evidence="9 10">TH019</strain>
    </source>
</reference>
<evidence type="ECO:0000256" key="1">
    <source>
        <dbReference type="ARBA" id="ARBA00004651"/>
    </source>
</evidence>
<dbReference type="GO" id="GO:0005886">
    <property type="term" value="C:plasma membrane"/>
    <property type="evidence" value="ECO:0007669"/>
    <property type="project" value="UniProtKB-SubCell"/>
</dbReference>
<feature type="transmembrane region" description="Helical" evidence="8">
    <location>
        <begin position="156"/>
        <end position="176"/>
    </location>
</feature>
<organism evidence="9 10">
    <name type="scientific">Elstera cyanobacteriorum</name>
    <dbReference type="NCBI Taxonomy" id="2022747"/>
    <lineage>
        <taxon>Bacteria</taxon>
        <taxon>Pseudomonadati</taxon>
        <taxon>Pseudomonadota</taxon>
        <taxon>Alphaproteobacteria</taxon>
        <taxon>Rhodospirillales</taxon>
        <taxon>Rhodospirillaceae</taxon>
        <taxon>Elstera</taxon>
    </lineage>
</organism>
<dbReference type="PANTHER" id="PTHR32196:SF21">
    <property type="entry name" value="ABC TRANSPORTER PERMEASE PROTEIN YPHD-RELATED"/>
    <property type="match status" value="1"/>
</dbReference>
<evidence type="ECO:0000256" key="2">
    <source>
        <dbReference type="ARBA" id="ARBA00022448"/>
    </source>
</evidence>
<evidence type="ECO:0000256" key="3">
    <source>
        <dbReference type="ARBA" id="ARBA00022475"/>
    </source>
</evidence>
<keyword evidence="4" id="KW-0997">Cell inner membrane</keyword>
<feature type="transmembrane region" description="Helical" evidence="8">
    <location>
        <begin position="238"/>
        <end position="256"/>
    </location>
</feature>
<keyword evidence="6 8" id="KW-1133">Transmembrane helix</keyword>
<feature type="transmembrane region" description="Helical" evidence="8">
    <location>
        <begin position="286"/>
        <end position="302"/>
    </location>
</feature>
<dbReference type="AlphaFoldDB" id="A0A255XZK8"/>
<sequence length="310" mass="31887">MTARISLQSLVVPLLLLIALVVGAVVNERFLTLGNLRNFTEQLAALGFASLGQAFVILGGGIDLSVGAIASLAAVLLAGIHGGNEALFVPALLLVLAGGAVVGALNGWLTVWLRVHPLIVTLGMASVLSGITLLYAPQPRGSVPFWFEEFAFGTLAGFPLSGLLLGALFLVTALVLTRTPFGRRVYAIGGNAEAARLTGLSVKPTIIATYALSGFFAALAGAYYVSRTGVGDPHAGDALTLASLTPVIVGGILLGGGRGSVGGVFLGVLLISLLNNLLNYMNLSTFVQWVAQGLVIIAAVSFQRQKGRAL</sequence>
<name>A0A255XZK8_9PROT</name>
<dbReference type="InterPro" id="IPR001851">
    <property type="entry name" value="ABC_transp_permease"/>
</dbReference>
<evidence type="ECO:0000256" key="7">
    <source>
        <dbReference type="ARBA" id="ARBA00023136"/>
    </source>
</evidence>
<keyword evidence="7 8" id="KW-0472">Membrane</keyword>
<dbReference type="EMBL" id="NOXS01000010">
    <property type="protein sequence ID" value="OYQ22459.1"/>
    <property type="molecule type" value="Genomic_DNA"/>
</dbReference>
<feature type="transmembrane region" description="Helical" evidence="8">
    <location>
        <begin position="64"/>
        <end position="81"/>
    </location>
</feature>
<dbReference type="OrthoDB" id="9808136at2"/>
<accession>A0A255XZK8</accession>
<protein>
    <recommendedName>
        <fullName evidence="11">ABC transporter permease</fullName>
    </recommendedName>
</protein>
<gene>
    <name evidence="9" type="ORF">CHR90_00240</name>
</gene>
<keyword evidence="10" id="KW-1185">Reference proteome</keyword>
<dbReference type="Proteomes" id="UP000216361">
    <property type="component" value="Unassembled WGS sequence"/>
</dbReference>
<evidence type="ECO:0008006" key="11">
    <source>
        <dbReference type="Google" id="ProtNLM"/>
    </source>
</evidence>
<evidence type="ECO:0000256" key="8">
    <source>
        <dbReference type="SAM" id="Phobius"/>
    </source>
</evidence>
<dbReference type="CDD" id="cd06579">
    <property type="entry name" value="TM_PBP1_transp_AraH_like"/>
    <property type="match status" value="1"/>
</dbReference>
<feature type="transmembrane region" description="Helical" evidence="8">
    <location>
        <begin position="263"/>
        <end position="280"/>
    </location>
</feature>
<dbReference type="Pfam" id="PF02653">
    <property type="entry name" value="BPD_transp_2"/>
    <property type="match status" value="1"/>
</dbReference>
<keyword evidence="5 8" id="KW-0812">Transmembrane</keyword>
<dbReference type="RefSeq" id="WP_094406536.1">
    <property type="nucleotide sequence ID" value="NZ_BMJZ01000015.1"/>
</dbReference>
<comment type="subcellular location">
    <subcellularLocation>
        <location evidence="1">Cell membrane</location>
        <topology evidence="1">Multi-pass membrane protein</topology>
    </subcellularLocation>
</comment>
<evidence type="ECO:0000313" key="9">
    <source>
        <dbReference type="EMBL" id="OYQ22459.1"/>
    </source>
</evidence>
<evidence type="ECO:0000256" key="4">
    <source>
        <dbReference type="ARBA" id="ARBA00022519"/>
    </source>
</evidence>
<evidence type="ECO:0000313" key="10">
    <source>
        <dbReference type="Proteomes" id="UP000216361"/>
    </source>
</evidence>
<feature type="transmembrane region" description="Helical" evidence="8">
    <location>
        <begin position="118"/>
        <end position="136"/>
    </location>
</feature>
<keyword evidence="3" id="KW-1003">Cell membrane</keyword>
<evidence type="ECO:0000256" key="6">
    <source>
        <dbReference type="ARBA" id="ARBA00022989"/>
    </source>
</evidence>
<evidence type="ECO:0000256" key="5">
    <source>
        <dbReference type="ARBA" id="ARBA00022692"/>
    </source>
</evidence>
<keyword evidence="2" id="KW-0813">Transport</keyword>
<dbReference type="GO" id="GO:0022857">
    <property type="term" value="F:transmembrane transporter activity"/>
    <property type="evidence" value="ECO:0007669"/>
    <property type="project" value="InterPro"/>
</dbReference>
<feature type="transmembrane region" description="Helical" evidence="8">
    <location>
        <begin position="206"/>
        <end position="226"/>
    </location>
</feature>
<feature type="transmembrane region" description="Helical" evidence="8">
    <location>
        <begin position="87"/>
        <end position="111"/>
    </location>
</feature>
<dbReference type="PANTHER" id="PTHR32196">
    <property type="entry name" value="ABC TRANSPORTER PERMEASE PROTEIN YPHD-RELATED-RELATED"/>
    <property type="match status" value="1"/>
</dbReference>
<proteinExistence type="predicted"/>